<dbReference type="EMBL" id="JAAMPC010000013">
    <property type="protein sequence ID" value="KAG2268781.1"/>
    <property type="molecule type" value="Genomic_DNA"/>
</dbReference>
<reference evidence="2 3" key="1">
    <citation type="submission" date="2020-02" db="EMBL/GenBank/DDBJ databases">
        <authorList>
            <person name="Ma Q."/>
            <person name="Huang Y."/>
            <person name="Song X."/>
            <person name="Pei D."/>
        </authorList>
    </citation>
    <scope>NUCLEOTIDE SEQUENCE [LARGE SCALE GENOMIC DNA]</scope>
    <source>
        <strain evidence="2">Sxm20200214</strain>
        <tissue evidence="2">Leaf</tissue>
    </source>
</reference>
<name>A0A8X7QE66_BRACI</name>
<feature type="compositionally biased region" description="Basic and acidic residues" evidence="1">
    <location>
        <begin position="1"/>
        <end position="29"/>
    </location>
</feature>
<evidence type="ECO:0000313" key="2">
    <source>
        <dbReference type="EMBL" id="KAG2268781.1"/>
    </source>
</evidence>
<sequence>MTDRSGDKEARRETQREMSKDRRRSKETTSDSFSSWTREETSCKEATEEMGLEETPWTCRCSQILPRKCFLHDHSC</sequence>
<accession>A0A8X7QE66</accession>
<gene>
    <name evidence="2" type="ORF">Bca52824_063336</name>
</gene>
<feature type="region of interest" description="Disordered" evidence="1">
    <location>
        <begin position="1"/>
        <end position="53"/>
    </location>
</feature>
<keyword evidence="3" id="KW-1185">Reference proteome</keyword>
<evidence type="ECO:0000313" key="3">
    <source>
        <dbReference type="Proteomes" id="UP000886595"/>
    </source>
</evidence>
<protein>
    <submittedName>
        <fullName evidence="2">Uncharacterized protein</fullName>
    </submittedName>
</protein>
<proteinExistence type="predicted"/>
<evidence type="ECO:0000256" key="1">
    <source>
        <dbReference type="SAM" id="MobiDB-lite"/>
    </source>
</evidence>
<comment type="caution">
    <text evidence="2">The sequence shown here is derived from an EMBL/GenBank/DDBJ whole genome shotgun (WGS) entry which is preliminary data.</text>
</comment>
<organism evidence="2 3">
    <name type="scientific">Brassica carinata</name>
    <name type="common">Ethiopian mustard</name>
    <name type="synonym">Abyssinian cabbage</name>
    <dbReference type="NCBI Taxonomy" id="52824"/>
    <lineage>
        <taxon>Eukaryota</taxon>
        <taxon>Viridiplantae</taxon>
        <taxon>Streptophyta</taxon>
        <taxon>Embryophyta</taxon>
        <taxon>Tracheophyta</taxon>
        <taxon>Spermatophyta</taxon>
        <taxon>Magnoliopsida</taxon>
        <taxon>eudicotyledons</taxon>
        <taxon>Gunneridae</taxon>
        <taxon>Pentapetalae</taxon>
        <taxon>rosids</taxon>
        <taxon>malvids</taxon>
        <taxon>Brassicales</taxon>
        <taxon>Brassicaceae</taxon>
        <taxon>Brassiceae</taxon>
        <taxon>Brassica</taxon>
    </lineage>
</organism>
<feature type="compositionally biased region" description="Basic and acidic residues" evidence="1">
    <location>
        <begin position="37"/>
        <end position="47"/>
    </location>
</feature>
<dbReference type="AlphaFoldDB" id="A0A8X7QE66"/>
<dbReference type="Proteomes" id="UP000886595">
    <property type="component" value="Unassembled WGS sequence"/>
</dbReference>